<dbReference type="Pfam" id="PF16116">
    <property type="entry name" value="DUF4832"/>
    <property type="match status" value="1"/>
</dbReference>
<dbReference type="PROSITE" id="PS50041">
    <property type="entry name" value="C_TYPE_LECTIN_2"/>
    <property type="match status" value="1"/>
</dbReference>
<dbReference type="InterPro" id="IPR016186">
    <property type="entry name" value="C-type_lectin-like/link_sf"/>
</dbReference>
<dbReference type="InterPro" id="IPR001304">
    <property type="entry name" value="C-type_lectin-like"/>
</dbReference>
<organism evidence="3">
    <name type="scientific">Oceanithermus profundus</name>
    <dbReference type="NCBI Taxonomy" id="187137"/>
    <lineage>
        <taxon>Bacteria</taxon>
        <taxon>Thermotogati</taxon>
        <taxon>Deinococcota</taxon>
        <taxon>Deinococci</taxon>
        <taxon>Thermales</taxon>
        <taxon>Thermaceae</taxon>
        <taxon>Oceanithermus</taxon>
    </lineage>
</organism>
<keyword evidence="1" id="KW-0732">Signal</keyword>
<gene>
    <name evidence="3" type="ORF">ENK37_11355</name>
</gene>
<comment type="caution">
    <text evidence="3">The sequence shown here is derived from an EMBL/GenBank/DDBJ whole genome shotgun (WGS) entry which is preliminary data.</text>
</comment>
<dbReference type="InterPro" id="IPR032267">
    <property type="entry name" value="DUF4832"/>
</dbReference>
<accession>A0A7C4VDU0</accession>
<feature type="chain" id="PRO_5027989018" evidence="1">
    <location>
        <begin position="22"/>
        <end position="683"/>
    </location>
</feature>
<evidence type="ECO:0000313" key="3">
    <source>
        <dbReference type="EMBL" id="HGY10626.1"/>
    </source>
</evidence>
<feature type="domain" description="C-type lectin" evidence="2">
    <location>
        <begin position="27"/>
        <end position="184"/>
    </location>
</feature>
<dbReference type="InterPro" id="IPR050111">
    <property type="entry name" value="C-type_lectin/snaclec_domain"/>
</dbReference>
<dbReference type="AlphaFoldDB" id="A0A7C4VDU0"/>
<reference evidence="3" key="1">
    <citation type="journal article" date="2020" name="mSystems">
        <title>Genome- and Community-Level Interaction Insights into Carbon Utilization and Element Cycling Functions of Hydrothermarchaeota in Hydrothermal Sediment.</title>
        <authorList>
            <person name="Zhou Z."/>
            <person name="Liu Y."/>
            <person name="Xu W."/>
            <person name="Pan J."/>
            <person name="Luo Z.H."/>
            <person name="Li M."/>
        </authorList>
    </citation>
    <scope>NUCLEOTIDE SEQUENCE [LARGE SCALE GENOMIC DNA]</scope>
    <source>
        <strain evidence="3">HyVt-570</strain>
    </source>
</reference>
<dbReference type="PROSITE" id="PS51257">
    <property type="entry name" value="PROKAR_LIPOPROTEIN"/>
    <property type="match status" value="1"/>
</dbReference>
<dbReference type="InterPro" id="IPR016187">
    <property type="entry name" value="CTDL_fold"/>
</dbReference>
<dbReference type="SMART" id="SM00034">
    <property type="entry name" value="CLECT"/>
    <property type="match status" value="1"/>
</dbReference>
<feature type="signal peptide" evidence="1">
    <location>
        <begin position="1"/>
        <end position="21"/>
    </location>
</feature>
<dbReference type="PANTHER" id="PTHR22803">
    <property type="entry name" value="MANNOSE, PHOSPHOLIPASE, LECTIN RECEPTOR RELATED"/>
    <property type="match status" value="1"/>
</dbReference>
<name>A0A7C4VDU0_9DEIN</name>
<evidence type="ECO:0000259" key="2">
    <source>
        <dbReference type="PROSITE" id="PS50041"/>
    </source>
</evidence>
<proteinExistence type="predicted"/>
<dbReference type="Proteomes" id="UP000885759">
    <property type="component" value="Unassembled WGS sequence"/>
</dbReference>
<dbReference type="Gene3D" id="3.10.100.10">
    <property type="entry name" value="Mannose-Binding Protein A, subunit A"/>
    <property type="match status" value="1"/>
</dbReference>
<dbReference type="EMBL" id="DRPZ01000284">
    <property type="protein sequence ID" value="HGY10626.1"/>
    <property type="molecule type" value="Genomic_DNA"/>
</dbReference>
<sequence>MKLNGLVIPLAALALFGAGCGAQKPPAGGHRYEVVKTALGWTGARDYAAAHGGYLVEIGSAAENDAVFALVRREVAAAEYDATRAADGGGAAYVWIGASDLQEEGVWVWEHSGQVFWRGGPASAGGQPVGGRYSRWGHEPDNWDNRQDAAALAFEPWPRGSGRLGQAGQWNDLDPSDRLFFVVEYDDPAGDAQEVRLEETDLALKNPLKGFLSTRWSHNPYVALTKEYLGWRSVETTAADGADKVRAYSESHLFTAVDAHGHRYGLETRNKKVAPRVLLLRSNQDDDRFFPDDLSLSDHNDQTDRYRQRIDALVRKLAAVWDDDPRIGFVQSGLHGTWGEQLRPQMTPATARVLADAFTRYFHHKKVLVRLPQYFNRAFLEARHNRFGNYTYDHYYEFGMYWDAFVWENEMSPNWLETDTMLQMSQLWRTQPLLAEVALGSGTSAEHYATYDDCDPGMTPEEKTVCAATLNLTTPAYFDYIMDGIRTFHATGMSWMAEYDPDNPQAVAAAAQMQKALGYRFVLGEARLPRRLEPGAGFEVSFRVTNVGSAPFYYRWPVALGLLDLESKEPVWQGVFNGTDIRRWFPGDDWDAEANRYRTPAAVYRETGRFTLPAGLPAGQYVLALAVLDPAGMRPSLRFANQRYYSGGWTPLAVVGVGEPPQAALPAGRAMLDDPALGYDVGE</sequence>
<dbReference type="SUPFAM" id="SSF56436">
    <property type="entry name" value="C-type lectin-like"/>
    <property type="match status" value="1"/>
</dbReference>
<protein>
    <submittedName>
        <fullName evidence="3">DUF4832 domain-containing protein</fullName>
    </submittedName>
</protein>
<evidence type="ECO:0000256" key="1">
    <source>
        <dbReference type="SAM" id="SignalP"/>
    </source>
</evidence>